<dbReference type="OrthoDB" id="2016230at2759"/>
<evidence type="ECO:0000313" key="4">
    <source>
        <dbReference type="Proteomes" id="UP000247498"/>
    </source>
</evidence>
<dbReference type="SUPFAM" id="SSF52833">
    <property type="entry name" value="Thioredoxin-like"/>
    <property type="match status" value="1"/>
</dbReference>
<proteinExistence type="inferred from homology"/>
<comment type="caution">
    <text evidence="3">The sequence shown here is derived from an EMBL/GenBank/DDBJ whole genome shotgun (WGS) entry which is preliminary data.</text>
</comment>
<dbReference type="Proteomes" id="UP000247498">
    <property type="component" value="Unassembled WGS sequence"/>
</dbReference>
<protein>
    <recommendedName>
        <fullName evidence="1">Glutaredoxin-like protein</fullName>
    </recommendedName>
</protein>
<dbReference type="PANTHER" id="PTHR33558">
    <property type="entry name" value="GLUTAREDOXIN-LIKE PROTEIN C5ORF63 HOMOLOG"/>
    <property type="match status" value="1"/>
</dbReference>
<keyword evidence="4" id="KW-1185">Reference proteome</keyword>
<dbReference type="InterPro" id="IPR008554">
    <property type="entry name" value="Glutaredoxin-like"/>
</dbReference>
<evidence type="ECO:0000313" key="3">
    <source>
        <dbReference type="EMBL" id="GBF90028.1"/>
    </source>
</evidence>
<gene>
    <name evidence="3" type="ORF">Rsub_02735</name>
</gene>
<dbReference type="PANTHER" id="PTHR33558:SF1">
    <property type="entry name" value="GLUTAREDOXIN-LIKE PROTEIN C5ORF63 HOMOLOG"/>
    <property type="match status" value="1"/>
</dbReference>
<dbReference type="InParanoid" id="A0A2V0NQT2"/>
<dbReference type="EMBL" id="BDRX01000014">
    <property type="protein sequence ID" value="GBF90028.1"/>
    <property type="molecule type" value="Genomic_DNA"/>
</dbReference>
<dbReference type="AlphaFoldDB" id="A0A2V0NQT2"/>
<dbReference type="InterPro" id="IPR052565">
    <property type="entry name" value="Glutaredoxin-like_YDR286C"/>
</dbReference>
<reference evidence="3 4" key="1">
    <citation type="journal article" date="2018" name="Sci. Rep.">
        <title>Raphidocelis subcapitata (=Pseudokirchneriella subcapitata) provides an insight into genome evolution and environmental adaptations in the Sphaeropleales.</title>
        <authorList>
            <person name="Suzuki S."/>
            <person name="Yamaguchi H."/>
            <person name="Nakajima N."/>
            <person name="Kawachi M."/>
        </authorList>
    </citation>
    <scope>NUCLEOTIDE SEQUENCE [LARGE SCALE GENOMIC DNA]</scope>
    <source>
        <strain evidence="3 4">NIES-35</strain>
    </source>
</reference>
<dbReference type="FunCoup" id="A0A2V0NQT2">
    <property type="interactions" value="163"/>
</dbReference>
<organism evidence="3 4">
    <name type="scientific">Raphidocelis subcapitata</name>
    <dbReference type="NCBI Taxonomy" id="307507"/>
    <lineage>
        <taxon>Eukaryota</taxon>
        <taxon>Viridiplantae</taxon>
        <taxon>Chlorophyta</taxon>
        <taxon>core chlorophytes</taxon>
        <taxon>Chlorophyceae</taxon>
        <taxon>CS clade</taxon>
        <taxon>Sphaeropleales</taxon>
        <taxon>Selenastraceae</taxon>
        <taxon>Raphidocelis</taxon>
    </lineage>
</organism>
<accession>A0A2V0NQT2</accession>
<comment type="similarity">
    <text evidence="1">Belongs to the glutaredoxin family.</text>
</comment>
<evidence type="ECO:0000256" key="2">
    <source>
        <dbReference type="SAM" id="MobiDB-lite"/>
    </source>
</evidence>
<dbReference type="Pfam" id="PF05768">
    <property type="entry name" value="Glrx-like"/>
    <property type="match status" value="1"/>
</dbReference>
<keyword evidence="1" id="KW-0249">Electron transport</keyword>
<name>A0A2V0NQT2_9CHLO</name>
<dbReference type="InterPro" id="IPR036249">
    <property type="entry name" value="Thioredoxin-like_sf"/>
</dbReference>
<dbReference type="Gene3D" id="3.40.30.10">
    <property type="entry name" value="Glutaredoxin"/>
    <property type="match status" value="1"/>
</dbReference>
<keyword evidence="1" id="KW-0813">Transport</keyword>
<feature type="region of interest" description="Disordered" evidence="2">
    <location>
        <begin position="1"/>
        <end position="21"/>
    </location>
</feature>
<sequence length="145" mass="15871">MALRTPHLQRQHQQHRPPAARALAAAAAARPWPQQLLQRQPARRRAVARAAAQRLVLYTKPDCPLCDGLKDKLTALIDRAAFVPSALTDAQLEVRDISANAAWQDDLHLSVPVLAALSAAGEEPRIPADRLERHLDAALREAGLL</sequence>
<evidence type="ECO:0000256" key="1">
    <source>
        <dbReference type="RuleBase" id="RU363082"/>
    </source>
</evidence>